<comment type="caution">
    <text evidence="1">The sequence shown here is derived from an EMBL/GenBank/DDBJ whole genome shotgun (WGS) entry which is preliminary data.</text>
</comment>
<reference evidence="2" key="1">
    <citation type="submission" date="2017-10" db="EMBL/GenBank/DDBJ databases">
        <title>Rapid genome shrinkage in a self-fertile nematode reveals novel sperm competition proteins.</title>
        <authorList>
            <person name="Yin D."/>
            <person name="Schwarz E.M."/>
            <person name="Thomas C.G."/>
            <person name="Felde R.L."/>
            <person name="Korf I.F."/>
            <person name="Cutter A.D."/>
            <person name="Schartner C.M."/>
            <person name="Ralston E.J."/>
            <person name="Meyer B.J."/>
            <person name="Haag E.S."/>
        </authorList>
    </citation>
    <scope>NUCLEOTIDE SEQUENCE [LARGE SCALE GENOMIC DNA]</scope>
    <source>
        <strain evidence="2">JU1422</strain>
    </source>
</reference>
<gene>
    <name evidence="1" type="primary">Cnig_chr_V.g22121</name>
    <name evidence="1" type="ORF">B9Z55_022121</name>
</gene>
<accession>A0A2G5TUY3</accession>
<name>A0A2G5TUY3_9PELO</name>
<dbReference type="AlphaFoldDB" id="A0A2G5TUY3"/>
<proteinExistence type="predicted"/>
<sequence length="146" mass="16273">MKEKIWKYHSKRIFLQRETSARRLLHAIAMLLVREVAAKFAATGVAKTETLEIRAEETTMNPTAGNSTDLQILRIKDINEADAHQDGQTTTTRSSGVTRVAKRFNTIAAAQEKPRALEILHVIAKLRIREVAATSAAAPMIERMPP</sequence>
<dbReference type="Proteomes" id="UP000230233">
    <property type="component" value="Chromosome V"/>
</dbReference>
<evidence type="ECO:0000313" key="1">
    <source>
        <dbReference type="EMBL" id="PIC31102.1"/>
    </source>
</evidence>
<protein>
    <submittedName>
        <fullName evidence="1">Uncharacterized protein</fullName>
    </submittedName>
</protein>
<dbReference type="EMBL" id="PDUG01000005">
    <property type="protein sequence ID" value="PIC31102.1"/>
    <property type="molecule type" value="Genomic_DNA"/>
</dbReference>
<organism evidence="1 2">
    <name type="scientific">Caenorhabditis nigoni</name>
    <dbReference type="NCBI Taxonomy" id="1611254"/>
    <lineage>
        <taxon>Eukaryota</taxon>
        <taxon>Metazoa</taxon>
        <taxon>Ecdysozoa</taxon>
        <taxon>Nematoda</taxon>
        <taxon>Chromadorea</taxon>
        <taxon>Rhabditida</taxon>
        <taxon>Rhabditina</taxon>
        <taxon>Rhabditomorpha</taxon>
        <taxon>Rhabditoidea</taxon>
        <taxon>Rhabditidae</taxon>
        <taxon>Peloderinae</taxon>
        <taxon>Caenorhabditis</taxon>
    </lineage>
</organism>
<evidence type="ECO:0000313" key="2">
    <source>
        <dbReference type="Proteomes" id="UP000230233"/>
    </source>
</evidence>
<keyword evidence="2" id="KW-1185">Reference proteome</keyword>